<dbReference type="EMBL" id="KL584850">
    <property type="protein sequence ID" value="KEQ59070.1"/>
    <property type="molecule type" value="Genomic_DNA"/>
</dbReference>
<keyword evidence="4" id="KW-1185">Reference proteome</keyword>
<feature type="transmembrane region" description="Helical" evidence="2">
    <location>
        <begin position="114"/>
        <end position="138"/>
    </location>
</feature>
<proteinExistence type="predicted"/>
<keyword evidence="2" id="KW-0472">Membrane</keyword>
<keyword evidence="2" id="KW-0812">Transmembrane</keyword>
<sequence length="139" mass="15879">MNKEKSQMNALLSLLDPLLPTLKPNNRDKFWSKNRRELDRIGWSGRFIDSDSEDEDELEREEMSQGSKSNDGEEIANVVAESEVEDAESEKKDDNDEDRDDILSSEERYAEESIVEVIVALLFFIVVQGGVLCIVRLIV</sequence>
<keyword evidence="2" id="KW-1133">Transmembrane helix</keyword>
<dbReference type="GeneID" id="63918653"/>
<evidence type="ECO:0000256" key="2">
    <source>
        <dbReference type="SAM" id="Phobius"/>
    </source>
</evidence>
<evidence type="ECO:0000313" key="4">
    <source>
        <dbReference type="Proteomes" id="UP000030672"/>
    </source>
</evidence>
<name>A0A074VEC8_AURM1</name>
<dbReference type="HOGENOM" id="CLU_1844700_0_0_1"/>
<dbReference type="Proteomes" id="UP000030672">
    <property type="component" value="Unassembled WGS sequence"/>
</dbReference>
<feature type="region of interest" description="Disordered" evidence="1">
    <location>
        <begin position="46"/>
        <end position="104"/>
    </location>
</feature>
<evidence type="ECO:0000313" key="3">
    <source>
        <dbReference type="EMBL" id="KEQ59070.1"/>
    </source>
</evidence>
<reference evidence="3 4" key="1">
    <citation type="journal article" date="2014" name="BMC Genomics">
        <title>Genome sequencing of four Aureobasidium pullulans varieties: biotechnological potential, stress tolerance, and description of new species.</title>
        <authorList>
            <person name="Gostin Ar C."/>
            <person name="Ohm R.A."/>
            <person name="Kogej T."/>
            <person name="Sonjak S."/>
            <person name="Turk M."/>
            <person name="Zajc J."/>
            <person name="Zalar P."/>
            <person name="Grube M."/>
            <person name="Sun H."/>
            <person name="Han J."/>
            <person name="Sharma A."/>
            <person name="Chiniquy J."/>
            <person name="Ngan C.Y."/>
            <person name="Lipzen A."/>
            <person name="Barry K."/>
            <person name="Grigoriev I.V."/>
            <person name="Gunde-Cimerman N."/>
        </authorList>
    </citation>
    <scope>NUCLEOTIDE SEQUENCE [LARGE SCALE GENOMIC DNA]</scope>
    <source>
        <strain evidence="3 4">CBS 110374</strain>
    </source>
</reference>
<evidence type="ECO:0000256" key="1">
    <source>
        <dbReference type="SAM" id="MobiDB-lite"/>
    </source>
</evidence>
<dbReference type="RefSeq" id="XP_040876093.1">
    <property type="nucleotide sequence ID" value="XM_041025280.1"/>
</dbReference>
<dbReference type="AlphaFoldDB" id="A0A074VEC8"/>
<protein>
    <submittedName>
        <fullName evidence="3">Uncharacterized protein</fullName>
    </submittedName>
</protein>
<gene>
    <name evidence="3" type="ORF">M437DRAFT_69427</name>
</gene>
<feature type="compositionally biased region" description="Acidic residues" evidence="1">
    <location>
        <begin position="50"/>
        <end position="60"/>
    </location>
</feature>
<organism evidence="3 4">
    <name type="scientific">Aureobasidium melanogenum (strain CBS 110374)</name>
    <name type="common">Aureobasidium pullulans var. melanogenum</name>
    <dbReference type="NCBI Taxonomy" id="1043003"/>
    <lineage>
        <taxon>Eukaryota</taxon>
        <taxon>Fungi</taxon>
        <taxon>Dikarya</taxon>
        <taxon>Ascomycota</taxon>
        <taxon>Pezizomycotina</taxon>
        <taxon>Dothideomycetes</taxon>
        <taxon>Dothideomycetidae</taxon>
        <taxon>Dothideales</taxon>
        <taxon>Saccotheciaceae</taxon>
        <taxon>Aureobasidium</taxon>
    </lineage>
</organism>
<accession>A0A074VEC8</accession>